<name>A0A8D0DJ83_SALMN</name>
<evidence type="ECO:0000256" key="1">
    <source>
        <dbReference type="SAM" id="Phobius"/>
    </source>
</evidence>
<keyword evidence="1" id="KW-0812">Transmembrane</keyword>
<dbReference type="Proteomes" id="UP000694421">
    <property type="component" value="Unplaced"/>
</dbReference>
<dbReference type="GeneTree" id="ENSGT00960000190206"/>
<evidence type="ECO:0000313" key="2">
    <source>
        <dbReference type="Ensembl" id="ENSSMRP00000001743.1"/>
    </source>
</evidence>
<dbReference type="Ensembl" id="ENSSMRT00000002077.1">
    <property type="protein sequence ID" value="ENSSMRP00000001724.1"/>
    <property type="gene ID" value="ENSSMRG00000001508.1"/>
</dbReference>
<protein>
    <submittedName>
        <fullName evidence="2">Uncharacterized protein</fullName>
    </submittedName>
</protein>
<organism evidence="2 3">
    <name type="scientific">Salvator merianae</name>
    <name type="common">Argentine black and white tegu</name>
    <name type="synonym">Tupinambis merianae</name>
    <dbReference type="NCBI Taxonomy" id="96440"/>
    <lineage>
        <taxon>Eukaryota</taxon>
        <taxon>Metazoa</taxon>
        <taxon>Chordata</taxon>
        <taxon>Craniata</taxon>
        <taxon>Vertebrata</taxon>
        <taxon>Euteleostomi</taxon>
        <taxon>Lepidosauria</taxon>
        <taxon>Squamata</taxon>
        <taxon>Bifurcata</taxon>
        <taxon>Unidentata</taxon>
        <taxon>Episquamata</taxon>
        <taxon>Laterata</taxon>
        <taxon>Teiioidea</taxon>
        <taxon>Teiidae</taxon>
        <taxon>Salvator</taxon>
    </lineage>
</organism>
<evidence type="ECO:0000313" key="3">
    <source>
        <dbReference type="Proteomes" id="UP000694421"/>
    </source>
</evidence>
<dbReference type="Ensembl" id="ENSSMRT00000002097.1">
    <property type="protein sequence ID" value="ENSSMRP00000001743.1"/>
    <property type="gene ID" value="ENSSMRG00000001522.1"/>
</dbReference>
<dbReference type="AlphaFoldDB" id="A0A8D0DJ83"/>
<reference evidence="2" key="1">
    <citation type="submission" date="2025-05" db="UniProtKB">
        <authorList>
            <consortium name="Ensembl"/>
        </authorList>
    </citation>
    <scope>IDENTIFICATION</scope>
</reference>
<feature type="transmembrane region" description="Helical" evidence="1">
    <location>
        <begin position="26"/>
        <end position="45"/>
    </location>
</feature>
<keyword evidence="3" id="KW-1185">Reference proteome</keyword>
<accession>A0A8D0DJ83</accession>
<keyword evidence="1" id="KW-1133">Transmembrane helix</keyword>
<sequence>MWDNAFDMSYNRTCCNFDLCNGGTTYSSSFQFLAGLSLAIGWWLMH</sequence>
<proteinExistence type="predicted"/>
<keyword evidence="1" id="KW-0472">Membrane</keyword>